<feature type="domain" description="Transglutaminase-like" evidence="2">
    <location>
        <begin position="891"/>
        <end position="961"/>
    </location>
</feature>
<feature type="signal peptide" evidence="1">
    <location>
        <begin position="1"/>
        <end position="18"/>
    </location>
</feature>
<dbReference type="SUPFAM" id="SSF48452">
    <property type="entry name" value="TPR-like"/>
    <property type="match status" value="1"/>
</dbReference>
<dbReference type="Gene3D" id="2.60.40.3140">
    <property type="match status" value="1"/>
</dbReference>
<dbReference type="OrthoDB" id="98874at2"/>
<dbReference type="InterPro" id="IPR002931">
    <property type="entry name" value="Transglutaminase-like"/>
</dbReference>
<proteinExistence type="predicted"/>
<organism evidence="3 4">
    <name type="scientific">Flavobacterium macacae</name>
    <dbReference type="NCBI Taxonomy" id="2488993"/>
    <lineage>
        <taxon>Bacteria</taxon>
        <taxon>Pseudomonadati</taxon>
        <taxon>Bacteroidota</taxon>
        <taxon>Flavobacteriia</taxon>
        <taxon>Flavobacteriales</taxon>
        <taxon>Flavobacteriaceae</taxon>
        <taxon>Flavobacterium</taxon>
    </lineage>
</organism>
<protein>
    <recommendedName>
        <fullName evidence="2">Transglutaminase-like domain-containing protein</fullName>
    </recommendedName>
</protein>
<dbReference type="AlphaFoldDB" id="A0A3P3W531"/>
<dbReference type="InterPro" id="IPR038765">
    <property type="entry name" value="Papain-like_cys_pep_sf"/>
</dbReference>
<evidence type="ECO:0000256" key="1">
    <source>
        <dbReference type="SAM" id="SignalP"/>
    </source>
</evidence>
<evidence type="ECO:0000313" key="3">
    <source>
        <dbReference type="EMBL" id="RRJ90221.1"/>
    </source>
</evidence>
<dbReference type="Proteomes" id="UP000271937">
    <property type="component" value="Unassembled WGS sequence"/>
</dbReference>
<dbReference type="InterPro" id="IPR011990">
    <property type="entry name" value="TPR-like_helical_dom_sf"/>
</dbReference>
<keyword evidence="4" id="KW-1185">Reference proteome</keyword>
<keyword evidence="1" id="KW-0732">Signal</keyword>
<feature type="chain" id="PRO_5018226196" description="Transglutaminase-like domain-containing protein" evidence="1">
    <location>
        <begin position="19"/>
        <end position="1249"/>
    </location>
</feature>
<evidence type="ECO:0000313" key="4">
    <source>
        <dbReference type="Proteomes" id="UP000271937"/>
    </source>
</evidence>
<dbReference type="Gene3D" id="1.25.40.10">
    <property type="entry name" value="Tetratricopeptide repeat domain"/>
    <property type="match status" value="1"/>
</dbReference>
<comment type="caution">
    <text evidence="3">The sequence shown here is derived from an EMBL/GenBank/DDBJ whole genome shotgun (WGS) entry which is preliminary data.</text>
</comment>
<sequence length="1249" mass="144141">MKKITLLFCLLLSIVAFAQNSEKKVWDLLLANKRAEARKLFDKDLKSQIDKNIDYLILDALIHIESGKTEFDESFAIKFAKFPESKYYFLPLLKSPLLVDDISTLGYNNYTYKKIDFLSQEPFLKDNSTIIYHKATADRNRKNTIGFTEEINEINAITAWQFCGVFENLNDSGLDIEYEPEYYPKNDKLFDANSNGKVGWYNPAIPSNEVYQIFQNEGEYGHGIMYSQTFIDNPEQREVFLSFGSGSSIKLFLNDTEIYSNNLIYQSDQEAFKLKVNLPKGMNRLLVKSSVTNGNDYFIISITDLEGKKITNLSYNKNFKEYQKSSLEQINPVEFKTVQEEYLTEKIAKNPDHPLYKFLLFQTFMHNKKLELSDDVIEDLDKKYPNSSMIKANLASYFAIKGDDAKSNEITKNLEIQDPEYYYNLLLKIQDDDWMRAASVEQIEQLREKSKKLPSTTITYLLDFMIAARNNNLQVMIAKIDEMIANSNNSEFFITSFSPLYDSLEKDKAKTISLLENLYNQSENFSAFNQLTRYYKAANKKEEVKEMVFERKNRFPYNNSLAIEYINILIEEKKYDEALSEIDKCLAQFPFSFDLMEKKGMVYNLKGNLKEAEKYFRQSLSHYSSNSRLRKTLYDVTKVPDEIDLVKTADVYKFIKEKRNSKLKSDYGVNVLLDEYIINILPEGGRKSKVTMVYEITAENGIEELKEYNLNSYGISLLKSEIVKVDGSIVPAENGGSKLVFTNLKVGDVIYLDYESYDNSTGRFYKDFNFSYAFNGTYPIVEAVFGIIYPNDVAFNVDYSNGEIPTTTKKINNKTYKSWKKSNTASLALLDSYSAYYDDLRNVVRIGTIKSWKEIANWYADLVKKTLKADKVTTNTFNGIFPEGVANLSQDDKAKRIYKYIEDNITYSSLDFRQSGYVPQKPSKTITTKLGDCKDVSTLFVALADLAGLKSNLVLVLTADNGLKSVKLPSVNFNHCIVKLDLNGKDHFLELTDKYLPFNAMPMSLVNASALVISFDRFENEKAKLISIPVDNALRNVSSNKMEVTIDDNSKQYKVTSQVHGFLKAYYNELFSNSITEDVRKKEFEDDYNSKLASNILFKSAKVITNDFYSDEIVFQSEFSVPERLQSVGSLKISSIPFLDKVYTRNIIEENARSYDIFYAKYENCKEYNSEIILNIPEGKKFSEIPETKNLNYKDHNYAISFELIKPNTLKIFRKVTLPWKDISKEEYLDFKKYVEDVIEIEKQIVGFK</sequence>
<evidence type="ECO:0000259" key="2">
    <source>
        <dbReference type="Pfam" id="PF01841"/>
    </source>
</evidence>
<dbReference type="Gene3D" id="2.60.120.1130">
    <property type="match status" value="1"/>
</dbReference>
<dbReference type="Pfam" id="PF01841">
    <property type="entry name" value="Transglut_core"/>
    <property type="match status" value="1"/>
</dbReference>
<accession>A0A3P3W531</accession>
<dbReference type="RefSeq" id="WP_125013176.1">
    <property type="nucleotide sequence ID" value="NZ_RQVR01000012.1"/>
</dbReference>
<dbReference type="SUPFAM" id="SSF54001">
    <property type="entry name" value="Cysteine proteinases"/>
    <property type="match status" value="1"/>
</dbReference>
<dbReference type="Gene3D" id="3.10.620.30">
    <property type="match status" value="1"/>
</dbReference>
<reference evidence="3 4" key="1">
    <citation type="submission" date="2018-11" db="EMBL/GenBank/DDBJ databases">
        <title>Flavobacterium sp. nov., YIM 102600 draft genome.</title>
        <authorList>
            <person name="Li G."/>
            <person name="Jiang Y."/>
        </authorList>
    </citation>
    <scope>NUCLEOTIDE SEQUENCE [LARGE SCALE GENOMIC DNA]</scope>
    <source>
        <strain evidence="3 4">YIM 102600</strain>
    </source>
</reference>
<dbReference type="EMBL" id="RQVR01000012">
    <property type="protein sequence ID" value="RRJ90221.1"/>
    <property type="molecule type" value="Genomic_DNA"/>
</dbReference>
<name>A0A3P3W531_9FLAO</name>
<gene>
    <name evidence="3" type="ORF">EG849_11215</name>
</gene>